<feature type="compositionally biased region" description="Polar residues" evidence="1">
    <location>
        <begin position="1"/>
        <end position="13"/>
    </location>
</feature>
<evidence type="ECO:0000313" key="3">
    <source>
        <dbReference type="EMBL" id="KDQ63577.1"/>
    </source>
</evidence>
<feature type="compositionally biased region" description="Low complexity" evidence="1">
    <location>
        <begin position="15"/>
        <end position="26"/>
    </location>
</feature>
<dbReference type="InParanoid" id="A0A067QJ83"/>
<dbReference type="OrthoDB" id="203796at2759"/>
<gene>
    <name evidence="3" type="ORF">JAAARDRAFT_29599</name>
</gene>
<dbReference type="PANTHER" id="PTHR37848:SF1">
    <property type="entry name" value="SUN DOMAIN-CONTAINING PROTEIN"/>
    <property type="match status" value="1"/>
</dbReference>
<dbReference type="AlphaFoldDB" id="A0A067QJ83"/>
<evidence type="ECO:0000256" key="2">
    <source>
        <dbReference type="SAM" id="Phobius"/>
    </source>
</evidence>
<protein>
    <submittedName>
        <fullName evidence="3">Uncharacterized protein</fullName>
    </submittedName>
</protein>
<reference evidence="4" key="1">
    <citation type="journal article" date="2014" name="Proc. Natl. Acad. Sci. U.S.A.">
        <title>Extensive sampling of basidiomycete genomes demonstrates inadequacy of the white-rot/brown-rot paradigm for wood decay fungi.</title>
        <authorList>
            <person name="Riley R."/>
            <person name="Salamov A.A."/>
            <person name="Brown D.W."/>
            <person name="Nagy L.G."/>
            <person name="Floudas D."/>
            <person name="Held B.W."/>
            <person name="Levasseur A."/>
            <person name="Lombard V."/>
            <person name="Morin E."/>
            <person name="Otillar R."/>
            <person name="Lindquist E.A."/>
            <person name="Sun H."/>
            <person name="LaButti K.M."/>
            <person name="Schmutz J."/>
            <person name="Jabbour D."/>
            <person name="Luo H."/>
            <person name="Baker S.E."/>
            <person name="Pisabarro A.G."/>
            <person name="Walton J.D."/>
            <person name="Blanchette R.A."/>
            <person name="Henrissat B."/>
            <person name="Martin F."/>
            <person name="Cullen D."/>
            <person name="Hibbett D.S."/>
            <person name="Grigoriev I.V."/>
        </authorList>
    </citation>
    <scope>NUCLEOTIDE SEQUENCE [LARGE SCALE GENOMIC DNA]</scope>
    <source>
        <strain evidence="4">MUCL 33604</strain>
    </source>
</reference>
<keyword evidence="2" id="KW-0812">Transmembrane</keyword>
<keyword evidence="2" id="KW-0472">Membrane</keyword>
<keyword evidence="2" id="KW-1133">Transmembrane helix</keyword>
<dbReference type="Proteomes" id="UP000027265">
    <property type="component" value="Unassembled WGS sequence"/>
</dbReference>
<name>A0A067QJ83_9AGAM</name>
<sequence length="438" mass="49628">MLYTKDTTSQAPYTSLPSSSPPSSSSKLIPEPEQHVLAPSYLGIDVGNDTYVPQGGEEPPPEFTPYEAEYDVHSNGHIVSYDHHLNEDGEALYRFLLAQASTPPTFLCHCRGTHTETHHRTVSSPDSHGRFRTRTESYTETITDFDFYLDVGRHIILGPIHWSMADDEPGYRGLMVRQVETSEGRRTATREERKGFKAWLKERIGRGLPPWIPQNSLVSGDPLGNAEVLKSSKTLRQWADEYCASPKYLKEFTYEKVVYGWHIAALKDAIRAAILSTNYRGTITVDFETKSSKITVRPDNRLSRALSKTWVKVLLIIFLIYWPFIWLYKRFHPRGGGRWEVCGGAYALKYWQRYDTAPLVDVGSSSTEAQPPSYTQEARTETRVIGVREGEWFQRWEGVLRMAVNSRTQSDIPLTEPGFGPGALNPVALTLDGYTSPW</sequence>
<feature type="transmembrane region" description="Helical" evidence="2">
    <location>
        <begin position="310"/>
        <end position="328"/>
    </location>
</feature>
<dbReference type="EMBL" id="KL197710">
    <property type="protein sequence ID" value="KDQ63577.1"/>
    <property type="molecule type" value="Genomic_DNA"/>
</dbReference>
<dbReference type="HOGENOM" id="CLU_034128_1_0_1"/>
<evidence type="ECO:0000313" key="4">
    <source>
        <dbReference type="Proteomes" id="UP000027265"/>
    </source>
</evidence>
<dbReference type="PANTHER" id="PTHR37848">
    <property type="entry name" value="EXPRESSED PROTEIN"/>
    <property type="match status" value="1"/>
</dbReference>
<feature type="region of interest" description="Disordered" evidence="1">
    <location>
        <begin position="1"/>
        <end position="35"/>
    </location>
</feature>
<proteinExistence type="predicted"/>
<organism evidence="3 4">
    <name type="scientific">Jaapia argillacea MUCL 33604</name>
    <dbReference type="NCBI Taxonomy" id="933084"/>
    <lineage>
        <taxon>Eukaryota</taxon>
        <taxon>Fungi</taxon>
        <taxon>Dikarya</taxon>
        <taxon>Basidiomycota</taxon>
        <taxon>Agaricomycotina</taxon>
        <taxon>Agaricomycetes</taxon>
        <taxon>Agaricomycetidae</taxon>
        <taxon>Jaapiales</taxon>
        <taxon>Jaapiaceae</taxon>
        <taxon>Jaapia</taxon>
    </lineage>
</organism>
<keyword evidence="4" id="KW-1185">Reference proteome</keyword>
<accession>A0A067QJ83</accession>
<evidence type="ECO:0000256" key="1">
    <source>
        <dbReference type="SAM" id="MobiDB-lite"/>
    </source>
</evidence>